<feature type="transmembrane region" description="Helical" evidence="7">
    <location>
        <begin position="21"/>
        <end position="48"/>
    </location>
</feature>
<evidence type="ECO:0000256" key="4">
    <source>
        <dbReference type="ARBA" id="ARBA00023136"/>
    </source>
</evidence>
<evidence type="ECO:0000256" key="3">
    <source>
        <dbReference type="ARBA" id="ARBA00022989"/>
    </source>
</evidence>
<evidence type="ECO:0000256" key="6">
    <source>
        <dbReference type="ARBA" id="ARBA00023316"/>
    </source>
</evidence>
<dbReference type="PANTHER" id="PTHR30518:SF2">
    <property type="entry name" value="ENDOLYTIC MUREIN TRANSGLYCOSYLASE"/>
    <property type="match status" value="1"/>
</dbReference>
<dbReference type="NCBIfam" id="TIGR00247">
    <property type="entry name" value="endolytic transglycosylase MltG"/>
    <property type="match status" value="1"/>
</dbReference>
<accession>A0ABN1ASQ8</accession>
<keyword evidence="4 7" id="KW-0472">Membrane</keyword>
<dbReference type="InterPro" id="IPR003770">
    <property type="entry name" value="MLTG-like"/>
</dbReference>
<dbReference type="Gene3D" id="3.30.160.60">
    <property type="entry name" value="Classic Zinc Finger"/>
    <property type="match status" value="1"/>
</dbReference>
<protein>
    <recommendedName>
        <fullName evidence="7">Endolytic murein transglycosylase</fullName>
        <ecNumber evidence="7">4.2.2.29</ecNumber>
    </recommendedName>
    <alternativeName>
        <fullName evidence="7">Peptidoglycan lytic transglycosylase</fullName>
    </alternativeName>
    <alternativeName>
        <fullName evidence="7">Peptidoglycan polymerization terminase</fullName>
    </alternativeName>
</protein>
<keyword evidence="9" id="KW-1185">Reference proteome</keyword>
<keyword evidence="3 7" id="KW-1133">Transmembrane helix</keyword>
<sequence length="371" mass="42185">MSTSDNDFKKKKKTQYEEARTVRKIVFTVLTIAVIVIAAIGFSGYFYVKSALQPVDPSSDKTKKVEIPLGSTVSTIASTLEEADIIKNDTIFRYYVKFKNEHDFQAGEYELSPSMTLDEIIDNLKTGTVQKDPVITVTIPEGKTVEEIANIYSKRSSVSEKEFLEKVNDKEFVKDLIDAYPVILSDAILKEGIKAPLEGYLFAATYNFYTEDPSVDQIVHKMLDKTREVVVQYMDQFEAHNFSVHEAITMASLVENEATTFEDRQKIAGVFYNRMDEGMPLQTDPTVLYALGEHKEKVIYDYLEIDSPYNTYMYADLPIGPISNFAETSLEAVVKPVESDWLYFLAATDNGKIHYSKSLEEHNRKKAQYID</sequence>
<evidence type="ECO:0000313" key="8">
    <source>
        <dbReference type="EMBL" id="GAA0483098.1"/>
    </source>
</evidence>
<evidence type="ECO:0000256" key="7">
    <source>
        <dbReference type="HAMAP-Rule" id="MF_02065"/>
    </source>
</evidence>
<dbReference type="Gene3D" id="3.30.1490.480">
    <property type="entry name" value="Endolytic murein transglycosylase"/>
    <property type="match status" value="1"/>
</dbReference>
<comment type="subcellular location">
    <subcellularLocation>
        <location evidence="7">Cell membrane</location>
        <topology evidence="7">Single-pass membrane protein</topology>
    </subcellularLocation>
</comment>
<dbReference type="RefSeq" id="WP_343837199.1">
    <property type="nucleotide sequence ID" value="NZ_BAAADO010000001.1"/>
</dbReference>
<evidence type="ECO:0000256" key="5">
    <source>
        <dbReference type="ARBA" id="ARBA00023239"/>
    </source>
</evidence>
<gene>
    <name evidence="7 8" type="primary">mltG</name>
    <name evidence="8" type="ORF">GCM10008986_05110</name>
</gene>
<proteinExistence type="inferred from homology"/>
<keyword evidence="2 7" id="KW-0812">Transmembrane</keyword>
<dbReference type="Proteomes" id="UP001500880">
    <property type="component" value="Unassembled WGS sequence"/>
</dbReference>
<keyword evidence="1 7" id="KW-1003">Cell membrane</keyword>
<evidence type="ECO:0000256" key="2">
    <source>
        <dbReference type="ARBA" id="ARBA00022692"/>
    </source>
</evidence>
<comment type="function">
    <text evidence="7">Functions as a peptidoglycan terminase that cleaves nascent peptidoglycan strands endolytically to terminate their elongation.</text>
</comment>
<evidence type="ECO:0000313" key="9">
    <source>
        <dbReference type="Proteomes" id="UP001500880"/>
    </source>
</evidence>
<comment type="catalytic activity">
    <reaction evidence="7">
        <text>a peptidoglycan chain = a peptidoglycan chain with N-acetyl-1,6-anhydromuramyl-[peptide] at the reducing end + a peptidoglycan chain with N-acetylglucosamine at the non-reducing end.</text>
        <dbReference type="EC" id="4.2.2.29"/>
    </reaction>
</comment>
<comment type="similarity">
    <text evidence="7">Belongs to the transglycosylase MltG family.</text>
</comment>
<keyword evidence="5 7" id="KW-0456">Lyase</keyword>
<dbReference type="HAMAP" id="MF_02065">
    <property type="entry name" value="MltG"/>
    <property type="match status" value="1"/>
</dbReference>
<dbReference type="CDD" id="cd08010">
    <property type="entry name" value="MltG_like"/>
    <property type="match status" value="1"/>
</dbReference>
<dbReference type="EMBL" id="BAAADO010000001">
    <property type="protein sequence ID" value="GAA0483098.1"/>
    <property type="molecule type" value="Genomic_DNA"/>
</dbReference>
<organism evidence="8 9">
    <name type="scientific">Salinibacillus aidingensis</name>
    <dbReference type="NCBI Taxonomy" id="237684"/>
    <lineage>
        <taxon>Bacteria</taxon>
        <taxon>Bacillati</taxon>
        <taxon>Bacillota</taxon>
        <taxon>Bacilli</taxon>
        <taxon>Bacillales</taxon>
        <taxon>Bacillaceae</taxon>
        <taxon>Salinibacillus</taxon>
    </lineage>
</organism>
<feature type="site" description="Important for catalytic activity" evidence="7">
    <location>
        <position position="257"/>
    </location>
</feature>
<dbReference type="EC" id="4.2.2.29" evidence="7"/>
<evidence type="ECO:0000256" key="1">
    <source>
        <dbReference type="ARBA" id="ARBA00022475"/>
    </source>
</evidence>
<dbReference type="PANTHER" id="PTHR30518">
    <property type="entry name" value="ENDOLYTIC MUREIN TRANSGLYCOSYLASE"/>
    <property type="match status" value="1"/>
</dbReference>
<reference evidence="8 9" key="1">
    <citation type="journal article" date="2019" name="Int. J. Syst. Evol. Microbiol.">
        <title>The Global Catalogue of Microorganisms (GCM) 10K type strain sequencing project: providing services to taxonomists for standard genome sequencing and annotation.</title>
        <authorList>
            <consortium name="The Broad Institute Genomics Platform"/>
            <consortium name="The Broad Institute Genome Sequencing Center for Infectious Disease"/>
            <person name="Wu L."/>
            <person name="Ma J."/>
        </authorList>
    </citation>
    <scope>NUCLEOTIDE SEQUENCE [LARGE SCALE GENOMIC DNA]</scope>
    <source>
        <strain evidence="8 9">JCM 12389</strain>
    </source>
</reference>
<comment type="caution">
    <text evidence="8">The sequence shown here is derived from an EMBL/GenBank/DDBJ whole genome shotgun (WGS) entry which is preliminary data.</text>
</comment>
<keyword evidence="6 7" id="KW-0961">Cell wall biogenesis/degradation</keyword>
<name>A0ABN1ASQ8_9BACI</name>
<dbReference type="Pfam" id="PF02618">
    <property type="entry name" value="YceG"/>
    <property type="match status" value="1"/>
</dbReference>